<dbReference type="PANTHER" id="PTHR11394:SF137">
    <property type="entry name" value="C-X-C CHEMOKINE RECEPTOR TYPE 3 ISOFORM X1-RELATED"/>
    <property type="match status" value="1"/>
</dbReference>
<evidence type="ECO:0000256" key="9">
    <source>
        <dbReference type="ARBA" id="ARBA00023170"/>
    </source>
</evidence>
<keyword evidence="8 12" id="KW-0472">Membrane</keyword>
<keyword evidence="15" id="KW-1185">Reference proteome</keyword>
<accession>A0AAN7XI93</accession>
<keyword evidence="3 12" id="KW-0919">Taste</keyword>
<organism evidence="14 15">
    <name type="scientific">Eleginops maclovinus</name>
    <name type="common">Patagonian blennie</name>
    <name type="synonym">Eleginus maclovinus</name>
    <dbReference type="NCBI Taxonomy" id="56733"/>
    <lineage>
        <taxon>Eukaryota</taxon>
        <taxon>Metazoa</taxon>
        <taxon>Chordata</taxon>
        <taxon>Craniata</taxon>
        <taxon>Vertebrata</taxon>
        <taxon>Euteleostomi</taxon>
        <taxon>Actinopterygii</taxon>
        <taxon>Neopterygii</taxon>
        <taxon>Teleostei</taxon>
        <taxon>Neoteleostei</taxon>
        <taxon>Acanthomorphata</taxon>
        <taxon>Eupercaria</taxon>
        <taxon>Perciformes</taxon>
        <taxon>Notothenioidei</taxon>
        <taxon>Eleginopidae</taxon>
        <taxon>Eleginops</taxon>
    </lineage>
</organism>
<evidence type="ECO:0000313" key="15">
    <source>
        <dbReference type="Proteomes" id="UP001346869"/>
    </source>
</evidence>
<feature type="transmembrane region" description="Helical" evidence="13">
    <location>
        <begin position="43"/>
        <end position="64"/>
    </location>
</feature>
<feature type="transmembrane region" description="Helical" evidence="13">
    <location>
        <begin position="224"/>
        <end position="246"/>
    </location>
</feature>
<keyword evidence="9 12" id="KW-0675">Receptor</keyword>
<evidence type="ECO:0000256" key="8">
    <source>
        <dbReference type="ARBA" id="ARBA00023136"/>
    </source>
</evidence>
<evidence type="ECO:0000256" key="5">
    <source>
        <dbReference type="ARBA" id="ARBA00022692"/>
    </source>
</evidence>
<protein>
    <recommendedName>
        <fullName evidence="12">Taste receptor type 2</fullName>
    </recommendedName>
</protein>
<dbReference type="GO" id="GO:0004930">
    <property type="term" value="F:G protein-coupled receptor activity"/>
    <property type="evidence" value="ECO:0007669"/>
    <property type="project" value="UniProtKB-KW"/>
</dbReference>
<keyword evidence="10 12" id="KW-0807">Transducer</keyword>
<dbReference type="InterPro" id="IPR007960">
    <property type="entry name" value="TAS2R"/>
</dbReference>
<evidence type="ECO:0000256" key="7">
    <source>
        <dbReference type="ARBA" id="ARBA00023040"/>
    </source>
</evidence>
<dbReference type="GO" id="GO:0016020">
    <property type="term" value="C:membrane"/>
    <property type="evidence" value="ECO:0007669"/>
    <property type="project" value="UniProtKB-SubCell"/>
</dbReference>
<comment type="subcellular location">
    <subcellularLocation>
        <location evidence="1 12">Membrane</location>
        <topology evidence="1 12">Multi-pass membrane protein</topology>
    </subcellularLocation>
</comment>
<comment type="caution">
    <text evidence="14">The sequence shown here is derived from an EMBL/GenBank/DDBJ whole genome shotgun (WGS) entry which is preliminary data.</text>
</comment>
<evidence type="ECO:0000313" key="14">
    <source>
        <dbReference type="EMBL" id="KAK5861285.1"/>
    </source>
</evidence>
<evidence type="ECO:0000256" key="13">
    <source>
        <dbReference type="SAM" id="Phobius"/>
    </source>
</evidence>
<evidence type="ECO:0000256" key="4">
    <source>
        <dbReference type="ARBA" id="ARBA00022606"/>
    </source>
</evidence>
<feature type="transmembrane region" description="Helical" evidence="13">
    <location>
        <begin position="121"/>
        <end position="142"/>
    </location>
</feature>
<evidence type="ECO:0000256" key="10">
    <source>
        <dbReference type="ARBA" id="ARBA00023224"/>
    </source>
</evidence>
<evidence type="ECO:0000256" key="6">
    <source>
        <dbReference type="ARBA" id="ARBA00022989"/>
    </source>
</evidence>
<evidence type="ECO:0000256" key="3">
    <source>
        <dbReference type="ARBA" id="ARBA00022480"/>
    </source>
</evidence>
<keyword evidence="7 12" id="KW-0297">G-protein coupled receptor</keyword>
<feature type="transmembrane region" description="Helical" evidence="13">
    <location>
        <begin position="6"/>
        <end position="31"/>
    </location>
</feature>
<evidence type="ECO:0000256" key="2">
    <source>
        <dbReference type="ARBA" id="ARBA00007376"/>
    </source>
</evidence>
<evidence type="ECO:0000256" key="1">
    <source>
        <dbReference type="ARBA" id="ARBA00004141"/>
    </source>
</evidence>
<name>A0AAN7XI93_ELEMC</name>
<feature type="transmembrane region" description="Helical" evidence="13">
    <location>
        <begin position="252"/>
        <end position="271"/>
    </location>
</feature>
<feature type="transmembrane region" description="Helical" evidence="13">
    <location>
        <begin position="76"/>
        <end position="100"/>
    </location>
</feature>
<dbReference type="EMBL" id="JAUZQC010000013">
    <property type="protein sequence ID" value="KAK5861285.1"/>
    <property type="molecule type" value="Genomic_DNA"/>
</dbReference>
<dbReference type="Gene3D" id="1.20.1070.10">
    <property type="entry name" value="Rhodopsin 7-helix transmembrane proteins"/>
    <property type="match status" value="1"/>
</dbReference>
<dbReference type="GO" id="GO:0033038">
    <property type="term" value="F:bitter taste receptor activity"/>
    <property type="evidence" value="ECO:0007669"/>
    <property type="project" value="InterPro"/>
</dbReference>
<proteinExistence type="inferred from homology"/>
<dbReference type="Proteomes" id="UP001346869">
    <property type="component" value="Unassembled WGS sequence"/>
</dbReference>
<reference evidence="14 15" key="2">
    <citation type="journal article" date="2023" name="Mol. Biol. Evol.">
        <title>Genomics of Secondarily Temperate Adaptation in the Only Non-Antarctic Icefish.</title>
        <authorList>
            <person name="Rivera-Colon A.G."/>
            <person name="Rayamajhi N."/>
            <person name="Minhas B.F."/>
            <person name="Madrigal G."/>
            <person name="Bilyk K.T."/>
            <person name="Yoon V."/>
            <person name="Hune M."/>
            <person name="Gregory S."/>
            <person name="Cheng C.H.C."/>
            <person name="Catchen J.M."/>
        </authorList>
    </citation>
    <scope>NUCLEOTIDE SEQUENCE [LARGE SCALE GENOMIC DNA]</scope>
    <source>
        <strain evidence="14">JMC-PN-2008</strain>
    </source>
</reference>
<keyword evidence="6 13" id="KW-1133">Transmembrane helix</keyword>
<sequence length="309" mass="35401">MNFLTFLLLNGPLVVLNALTNAFYVFCLACPLHGKRIKQPLKLLLGSLICCSITYLMSFLVMGFTCQAEYWNVSQISNLVVICSLSNSVTSSVWLNFFYYTQIVPAQRALSIWIKKNVKSIIYCFWLVERIYTVFDFTVLYLDLSSDSFGSNNSTMHQDTVVSFSKWLKDMFFILVFILKIHFFFCLGVMVMSNVCTVVYLCGHMRRMAENGQPVCSPRLRSQVRVTVTGILQGVLYMICTVWTMYKFYSQKYALVFISPITHFTVTNVYMSGTTLNLGAGQAVFRQRAADIWLRAARCCRVQQTEQGR</sequence>
<evidence type="ECO:0000256" key="11">
    <source>
        <dbReference type="RuleBase" id="RU004423"/>
    </source>
</evidence>
<reference evidence="14 15" key="1">
    <citation type="journal article" date="2023" name="Genes (Basel)">
        <title>Chromosome-Level Genome Assembly and Circadian Gene Repertoire of the Patagonia Blennie Eleginops maclovinus-The Closest Ancestral Proxy of Antarctic Cryonotothenioids.</title>
        <authorList>
            <person name="Cheng C.C."/>
            <person name="Rivera-Colon A.G."/>
            <person name="Minhas B.F."/>
            <person name="Wilson L."/>
            <person name="Rayamajhi N."/>
            <person name="Vargas-Chacoff L."/>
            <person name="Catchen J.M."/>
        </authorList>
    </citation>
    <scope>NUCLEOTIDE SEQUENCE [LARGE SCALE GENOMIC DNA]</scope>
    <source>
        <strain evidence="14">JMC-PN-2008</strain>
    </source>
</reference>
<keyword evidence="5 12" id="KW-0812">Transmembrane</keyword>
<dbReference type="Pfam" id="PF05296">
    <property type="entry name" value="TAS2R"/>
    <property type="match status" value="1"/>
</dbReference>
<comment type="similarity">
    <text evidence="2 11">Belongs to the G-protein coupled receptor T2R family.</text>
</comment>
<dbReference type="PANTHER" id="PTHR11394">
    <property type="entry name" value="TASTE RECEPTOR TYPE 2"/>
    <property type="match status" value="1"/>
</dbReference>
<keyword evidence="4 12" id="KW-0716">Sensory transduction</keyword>
<feature type="transmembrane region" description="Helical" evidence="13">
    <location>
        <begin position="172"/>
        <end position="203"/>
    </location>
</feature>
<evidence type="ECO:0000256" key="12">
    <source>
        <dbReference type="RuleBase" id="RU004424"/>
    </source>
</evidence>
<gene>
    <name evidence="14" type="ORF">PBY51_022694</name>
</gene>
<dbReference type="AlphaFoldDB" id="A0AAN7XI93"/>